<reference evidence="1" key="1">
    <citation type="journal article" date="2019" name="bioRxiv">
        <title>The Genome of the Zebra Mussel, Dreissena polymorpha: A Resource for Invasive Species Research.</title>
        <authorList>
            <person name="McCartney M.A."/>
            <person name="Auch B."/>
            <person name="Kono T."/>
            <person name="Mallez S."/>
            <person name="Zhang Y."/>
            <person name="Obille A."/>
            <person name="Becker A."/>
            <person name="Abrahante J.E."/>
            <person name="Garbe J."/>
            <person name="Badalamenti J.P."/>
            <person name="Herman A."/>
            <person name="Mangelson H."/>
            <person name="Liachko I."/>
            <person name="Sullivan S."/>
            <person name="Sone E.D."/>
            <person name="Koren S."/>
            <person name="Silverstein K.A.T."/>
            <person name="Beckman K.B."/>
            <person name="Gohl D.M."/>
        </authorList>
    </citation>
    <scope>NUCLEOTIDE SEQUENCE</scope>
    <source>
        <strain evidence="1">Duluth1</strain>
        <tissue evidence="1">Whole animal</tissue>
    </source>
</reference>
<accession>A0A9D4RKA4</accession>
<dbReference type="EMBL" id="JAIWYP010000002">
    <property type="protein sequence ID" value="KAH3871484.1"/>
    <property type="molecule type" value="Genomic_DNA"/>
</dbReference>
<evidence type="ECO:0000313" key="1">
    <source>
        <dbReference type="EMBL" id="KAH3871484.1"/>
    </source>
</evidence>
<keyword evidence="2" id="KW-1185">Reference proteome</keyword>
<gene>
    <name evidence="1" type="ORF">DPMN_034687</name>
</gene>
<reference evidence="1" key="2">
    <citation type="submission" date="2020-11" db="EMBL/GenBank/DDBJ databases">
        <authorList>
            <person name="McCartney M.A."/>
            <person name="Auch B."/>
            <person name="Kono T."/>
            <person name="Mallez S."/>
            <person name="Becker A."/>
            <person name="Gohl D.M."/>
            <person name="Silverstein K.A.T."/>
            <person name="Koren S."/>
            <person name="Bechman K.B."/>
            <person name="Herman A."/>
            <person name="Abrahante J.E."/>
            <person name="Garbe J."/>
        </authorList>
    </citation>
    <scope>NUCLEOTIDE SEQUENCE</scope>
    <source>
        <strain evidence="1">Duluth1</strain>
        <tissue evidence="1">Whole animal</tissue>
    </source>
</reference>
<sequence length="87" mass="9226">MHFGVQPDVSPQGSMFTTPALQVNNLIPGLDVEVQGTNSRAVHMSVKVNAVVTARIQLRVEAGNLIGVSGCLQVQVVVCKDITQTLV</sequence>
<dbReference type="Proteomes" id="UP000828390">
    <property type="component" value="Unassembled WGS sequence"/>
</dbReference>
<proteinExistence type="predicted"/>
<name>A0A9D4RKA4_DREPO</name>
<evidence type="ECO:0000313" key="2">
    <source>
        <dbReference type="Proteomes" id="UP000828390"/>
    </source>
</evidence>
<dbReference type="AlphaFoldDB" id="A0A9D4RKA4"/>
<comment type="caution">
    <text evidence="1">The sequence shown here is derived from an EMBL/GenBank/DDBJ whole genome shotgun (WGS) entry which is preliminary data.</text>
</comment>
<organism evidence="1 2">
    <name type="scientific">Dreissena polymorpha</name>
    <name type="common">Zebra mussel</name>
    <name type="synonym">Mytilus polymorpha</name>
    <dbReference type="NCBI Taxonomy" id="45954"/>
    <lineage>
        <taxon>Eukaryota</taxon>
        <taxon>Metazoa</taxon>
        <taxon>Spiralia</taxon>
        <taxon>Lophotrochozoa</taxon>
        <taxon>Mollusca</taxon>
        <taxon>Bivalvia</taxon>
        <taxon>Autobranchia</taxon>
        <taxon>Heteroconchia</taxon>
        <taxon>Euheterodonta</taxon>
        <taxon>Imparidentia</taxon>
        <taxon>Neoheterodontei</taxon>
        <taxon>Myida</taxon>
        <taxon>Dreissenoidea</taxon>
        <taxon>Dreissenidae</taxon>
        <taxon>Dreissena</taxon>
    </lineage>
</organism>
<protein>
    <submittedName>
        <fullName evidence="1">Uncharacterized protein</fullName>
    </submittedName>
</protein>